<organism evidence="3 4">
    <name type="scientific">Necator americanus</name>
    <name type="common">Human hookworm</name>
    <dbReference type="NCBI Taxonomy" id="51031"/>
    <lineage>
        <taxon>Eukaryota</taxon>
        <taxon>Metazoa</taxon>
        <taxon>Ecdysozoa</taxon>
        <taxon>Nematoda</taxon>
        <taxon>Chromadorea</taxon>
        <taxon>Rhabditida</taxon>
        <taxon>Rhabditina</taxon>
        <taxon>Rhabditomorpha</taxon>
        <taxon>Strongyloidea</taxon>
        <taxon>Ancylostomatidae</taxon>
        <taxon>Bunostominae</taxon>
        <taxon>Necator</taxon>
    </lineage>
</organism>
<feature type="region of interest" description="Disordered" evidence="2">
    <location>
        <begin position="207"/>
        <end position="230"/>
    </location>
</feature>
<dbReference type="GO" id="GO:0005634">
    <property type="term" value="C:nucleus"/>
    <property type="evidence" value="ECO:0007669"/>
    <property type="project" value="UniProtKB-SubCell"/>
</dbReference>
<keyword evidence="4" id="KW-1185">Reference proteome</keyword>
<dbReference type="KEGG" id="nai:NECAME_12502"/>
<feature type="compositionally biased region" description="Polar residues" evidence="2">
    <location>
        <begin position="207"/>
        <end position="226"/>
    </location>
</feature>
<name>W2T176_NECAM</name>
<dbReference type="SUPFAM" id="SSF46689">
    <property type="entry name" value="Homeodomain-like"/>
    <property type="match status" value="1"/>
</dbReference>
<dbReference type="EMBL" id="KI660310">
    <property type="protein sequence ID" value="ETN75294.1"/>
    <property type="molecule type" value="Genomic_DNA"/>
</dbReference>
<dbReference type="AlphaFoldDB" id="W2T176"/>
<evidence type="ECO:0000256" key="1">
    <source>
        <dbReference type="ARBA" id="ARBA00004123"/>
    </source>
</evidence>
<dbReference type="Proteomes" id="UP000053676">
    <property type="component" value="Unassembled WGS sequence"/>
</dbReference>
<comment type="subcellular location">
    <subcellularLocation>
        <location evidence="1">Nucleus</location>
    </subcellularLocation>
</comment>
<accession>W2T176</accession>
<proteinExistence type="predicted"/>
<sequence length="278" mass="31145">MHPATAQIQQFFLPRIGSTYENDFTMRLQGDPTASHLESNSFNNLLMLESFAQSLSPRNPIMEAAVQSQPMMNVPYPSRNRYGRPYISGRPLLTCDRQKIVQLFENGTKIPAWSKRGPAGPRPARAQVMHRTMTPSYVDIYERSGCCSASKNVVKSSSSRDKTDTVANKMMFFFGWLKTPQCALKDNDKIVVVATFGTMMQKPTTSLYHGTHNTSRMPDNETSIIGRSSKDSSEVIETERAIVNAASRPKNSTKLWVQFRAEKIIGITWMSMASSASK</sequence>
<dbReference type="InterPro" id="IPR036388">
    <property type="entry name" value="WH-like_DNA-bd_sf"/>
</dbReference>
<gene>
    <name evidence="3" type="ORF">NECAME_12502</name>
</gene>
<evidence type="ECO:0000313" key="3">
    <source>
        <dbReference type="EMBL" id="ETN75294.1"/>
    </source>
</evidence>
<dbReference type="InterPro" id="IPR009057">
    <property type="entry name" value="Homeodomain-like_sf"/>
</dbReference>
<evidence type="ECO:0000256" key="2">
    <source>
        <dbReference type="SAM" id="MobiDB-lite"/>
    </source>
</evidence>
<evidence type="ECO:0000313" key="4">
    <source>
        <dbReference type="Proteomes" id="UP000053676"/>
    </source>
</evidence>
<dbReference type="STRING" id="51031.W2T176"/>
<reference evidence="4" key="1">
    <citation type="journal article" date="2014" name="Nat. Genet.">
        <title>Genome of the human hookworm Necator americanus.</title>
        <authorList>
            <person name="Tang Y.T."/>
            <person name="Gao X."/>
            <person name="Rosa B.A."/>
            <person name="Abubucker S."/>
            <person name="Hallsworth-Pepin K."/>
            <person name="Martin J."/>
            <person name="Tyagi R."/>
            <person name="Heizer E."/>
            <person name="Zhang X."/>
            <person name="Bhonagiri-Palsikar V."/>
            <person name="Minx P."/>
            <person name="Warren W.C."/>
            <person name="Wang Q."/>
            <person name="Zhan B."/>
            <person name="Hotez P.J."/>
            <person name="Sternberg P.W."/>
            <person name="Dougall A."/>
            <person name="Gaze S.T."/>
            <person name="Mulvenna J."/>
            <person name="Sotillo J."/>
            <person name="Ranganathan S."/>
            <person name="Rabelo E.M."/>
            <person name="Wilson R.K."/>
            <person name="Felgner P.L."/>
            <person name="Bethony J."/>
            <person name="Hawdon J.M."/>
            <person name="Gasser R.B."/>
            <person name="Loukas A."/>
            <person name="Mitreva M."/>
        </authorList>
    </citation>
    <scope>NUCLEOTIDE SEQUENCE [LARGE SCALE GENOMIC DNA]</scope>
</reference>
<dbReference type="OrthoDB" id="9996331at2759"/>
<protein>
    <submittedName>
        <fullName evidence="3">Uncharacterized protein</fullName>
    </submittedName>
</protein>
<dbReference type="Gene3D" id="1.10.10.10">
    <property type="entry name" value="Winged helix-like DNA-binding domain superfamily/Winged helix DNA-binding domain"/>
    <property type="match status" value="1"/>
</dbReference>